<dbReference type="Pfam" id="PF00026">
    <property type="entry name" value="Asp"/>
    <property type="match status" value="1"/>
</dbReference>
<keyword evidence="7" id="KW-1015">Disulfide bond</keyword>
<evidence type="ECO:0000313" key="9">
    <source>
        <dbReference type="EMBL" id="RDW23453.1"/>
    </source>
</evidence>
<dbReference type="VEuPathDB" id="FungiDB:YALI0_B00374g"/>
<dbReference type="OMA" id="SHQGNGC"/>
<dbReference type="PROSITE" id="PS00141">
    <property type="entry name" value="ASP_PROTEASE"/>
    <property type="match status" value="2"/>
</dbReference>
<evidence type="ECO:0000256" key="7">
    <source>
        <dbReference type="PIRSR" id="PIRSR601461-2"/>
    </source>
</evidence>
<evidence type="ECO:0000256" key="3">
    <source>
        <dbReference type="ARBA" id="ARBA00022729"/>
    </source>
</evidence>
<dbReference type="AlphaFoldDB" id="A0A371BZD0"/>
<dbReference type="GO" id="GO:0004190">
    <property type="term" value="F:aspartic-type endopeptidase activity"/>
    <property type="evidence" value="ECO:0007669"/>
    <property type="project" value="UniProtKB-KW"/>
</dbReference>
<dbReference type="PANTHER" id="PTHR47966:SF65">
    <property type="entry name" value="ASPARTIC-TYPE ENDOPEPTIDASE"/>
    <property type="match status" value="1"/>
</dbReference>
<dbReference type="FunFam" id="2.40.70.10:FF:000011">
    <property type="entry name" value="Aspartic protease"/>
    <property type="match status" value="1"/>
</dbReference>
<evidence type="ECO:0000256" key="8">
    <source>
        <dbReference type="RuleBase" id="RU000454"/>
    </source>
</evidence>
<dbReference type="InterPro" id="IPR033876">
    <property type="entry name" value="SAP-like"/>
</dbReference>
<dbReference type="Gene3D" id="2.40.70.10">
    <property type="entry name" value="Acid Proteases"/>
    <property type="match status" value="2"/>
</dbReference>
<feature type="active site" evidence="6">
    <location>
        <position position="79"/>
    </location>
</feature>
<keyword evidence="3" id="KW-0732">Signal</keyword>
<feature type="disulfide bond" evidence="7">
    <location>
        <begin position="296"/>
        <end position="334"/>
    </location>
</feature>
<dbReference type="FunFam" id="2.40.70.10:FF:000023">
    <property type="entry name" value="Aspartic protease"/>
    <property type="match status" value="1"/>
</dbReference>
<protein>
    <submittedName>
        <fullName evidence="9">Aspartic peptidase domain-containing protein</fullName>
    </submittedName>
</protein>
<feature type="active site" evidence="6">
    <location>
        <position position="260"/>
    </location>
</feature>
<evidence type="ECO:0000256" key="6">
    <source>
        <dbReference type="PIRSR" id="PIRSR601461-1"/>
    </source>
</evidence>
<keyword evidence="4 8" id="KW-0064">Aspartyl protease</keyword>
<dbReference type="VEuPathDB" id="FungiDB:YALI1_B00329g"/>
<dbReference type="Proteomes" id="UP000256601">
    <property type="component" value="Unassembled WGS sequence"/>
</dbReference>
<evidence type="ECO:0000256" key="5">
    <source>
        <dbReference type="ARBA" id="ARBA00022801"/>
    </source>
</evidence>
<name>A0A371BZD0_YARLL</name>
<accession>A0A371BZD0</accession>
<dbReference type="PROSITE" id="PS51767">
    <property type="entry name" value="PEPTIDASE_A1"/>
    <property type="match status" value="1"/>
</dbReference>
<keyword evidence="5 8" id="KW-0378">Hydrolase</keyword>
<dbReference type="InterPro" id="IPR001969">
    <property type="entry name" value="Aspartic_peptidase_AS"/>
</dbReference>
<dbReference type="InterPro" id="IPR001461">
    <property type="entry name" value="Aspartic_peptidase_A1"/>
</dbReference>
<dbReference type="InterPro" id="IPR021109">
    <property type="entry name" value="Peptidase_aspartic_dom_sf"/>
</dbReference>
<dbReference type="EMBL" id="KZ859084">
    <property type="protein sequence ID" value="RDW23453.1"/>
    <property type="molecule type" value="Genomic_DNA"/>
</dbReference>
<proteinExistence type="inferred from homology"/>
<dbReference type="PRINTS" id="PR00792">
    <property type="entry name" value="PEPSIN"/>
</dbReference>
<evidence type="ECO:0000256" key="2">
    <source>
        <dbReference type="ARBA" id="ARBA00022670"/>
    </source>
</evidence>
<comment type="similarity">
    <text evidence="1 8">Belongs to the peptidase A1 family.</text>
</comment>
<evidence type="ECO:0000256" key="4">
    <source>
        <dbReference type="ARBA" id="ARBA00022750"/>
    </source>
</evidence>
<gene>
    <name evidence="9" type="ORF">B0I71DRAFT_149032</name>
</gene>
<evidence type="ECO:0000313" key="10">
    <source>
        <dbReference type="Proteomes" id="UP000256601"/>
    </source>
</evidence>
<reference evidence="9 10" key="1">
    <citation type="submission" date="2018-07" db="EMBL/GenBank/DDBJ databases">
        <title>Draft Genome Assemblies for Five Robust Yarrowia lipolytica Strains Exhibiting High Lipid Production and Pentose Sugar Utilization and Sugar Alcohol Secretion from Undetoxified Lignocellulosic Biomass Hydrolysates.</title>
        <authorList>
            <consortium name="DOE Joint Genome Institute"/>
            <person name="Walker C."/>
            <person name="Ryu S."/>
            <person name="Na H."/>
            <person name="Zane M."/>
            <person name="LaButti K."/>
            <person name="Lipzen A."/>
            <person name="Haridas S."/>
            <person name="Barry K."/>
            <person name="Grigoriev I.V."/>
            <person name="Quarterman J."/>
            <person name="Slininger P."/>
            <person name="Dien B."/>
            <person name="Trinh C.T."/>
        </authorList>
    </citation>
    <scope>NUCLEOTIDE SEQUENCE [LARGE SCALE GENOMIC DNA]</scope>
    <source>
        <strain evidence="9 10">YB392</strain>
    </source>
</reference>
<dbReference type="OrthoDB" id="771136at2759"/>
<evidence type="ECO:0000256" key="1">
    <source>
        <dbReference type="ARBA" id="ARBA00007447"/>
    </source>
</evidence>
<dbReference type="PANTHER" id="PTHR47966">
    <property type="entry name" value="BETA-SITE APP-CLEAVING ENZYME, ISOFORM A-RELATED"/>
    <property type="match status" value="1"/>
</dbReference>
<keyword evidence="2 8" id="KW-0645">Protease</keyword>
<dbReference type="GO" id="GO:0006508">
    <property type="term" value="P:proteolysis"/>
    <property type="evidence" value="ECO:0007669"/>
    <property type="project" value="UniProtKB-KW"/>
</dbReference>
<sequence>MLLSNTIVVSVLAAIAAAAPATSKVVQFPVTRHSNPNKAPSQFLQKVSTPSVTVTNKEYWYSVALQLGSPAQNFNVLLDTGSSDLWVYASNDTQDCENNACAFTGTFNADQSSTYQFLNDDFSIHYVSGSSVGNWGTDTLHIGGVSLTDFQFAAAASAGGGQGVLGISLQGSESVPPGNQYENFPLKLKSDGYIDRAVFSLYLDDLSSSTGNLLFGGVDKAKYEGDLAVLPLTSSAAFQVAYSGISVGQNSYGGGNAVLDSGTSYTYIPDQDFQQLAQDLNFQETDQSTGLPIIDCDSNEPVTFSFDGKDIVVPSSQMVIPLSTLVGDDSETQCVFGIQSAASTQDYVLFGDTFLRAAYVVYDLDQEQVGIAQAKYTSETDIQPVSGSI</sequence>
<dbReference type="InterPro" id="IPR033121">
    <property type="entry name" value="PEPTIDASE_A1"/>
</dbReference>
<organism evidence="9 10">
    <name type="scientific">Yarrowia lipolytica</name>
    <name type="common">Candida lipolytica</name>
    <dbReference type="NCBI Taxonomy" id="4952"/>
    <lineage>
        <taxon>Eukaryota</taxon>
        <taxon>Fungi</taxon>
        <taxon>Dikarya</taxon>
        <taxon>Ascomycota</taxon>
        <taxon>Saccharomycotina</taxon>
        <taxon>Dipodascomycetes</taxon>
        <taxon>Dipodascales</taxon>
        <taxon>Dipodascales incertae sedis</taxon>
        <taxon>Yarrowia</taxon>
    </lineage>
</organism>
<dbReference type="SUPFAM" id="SSF50630">
    <property type="entry name" value="Acid proteases"/>
    <property type="match status" value="1"/>
</dbReference>
<dbReference type="CDD" id="cd05474">
    <property type="entry name" value="SAP_like"/>
    <property type="match status" value="1"/>
</dbReference>